<gene>
    <name evidence="1" type="ORF">PsorP6_002813</name>
</gene>
<proteinExistence type="predicted"/>
<keyword evidence="2" id="KW-1185">Reference proteome</keyword>
<accession>A0ACC0VKF0</accession>
<dbReference type="Proteomes" id="UP001163321">
    <property type="component" value="Chromosome 8"/>
</dbReference>
<evidence type="ECO:0000313" key="1">
    <source>
        <dbReference type="EMBL" id="KAI9906840.1"/>
    </source>
</evidence>
<comment type="caution">
    <text evidence="1">The sequence shown here is derived from an EMBL/GenBank/DDBJ whole genome shotgun (WGS) entry which is preliminary data.</text>
</comment>
<sequence length="92" mass="10411">MTRFTHIAVHEFTRAMFHVTQLGHFELDMKTMVTVKEMLQMEATLVASSCGMDYVTYLRDVFLPSIGCPVDAGGCIQSKWPPATGRRSKRRS</sequence>
<name>A0ACC0VKF0_9STRA</name>
<organism evidence="1 2">
    <name type="scientific">Peronosclerospora sorghi</name>
    <dbReference type="NCBI Taxonomy" id="230839"/>
    <lineage>
        <taxon>Eukaryota</taxon>
        <taxon>Sar</taxon>
        <taxon>Stramenopiles</taxon>
        <taxon>Oomycota</taxon>
        <taxon>Peronosporomycetes</taxon>
        <taxon>Peronosporales</taxon>
        <taxon>Peronosporaceae</taxon>
        <taxon>Peronosclerospora</taxon>
    </lineage>
</organism>
<protein>
    <submittedName>
        <fullName evidence="1">Uncharacterized protein</fullName>
    </submittedName>
</protein>
<dbReference type="EMBL" id="CM047587">
    <property type="protein sequence ID" value="KAI9906840.1"/>
    <property type="molecule type" value="Genomic_DNA"/>
</dbReference>
<reference evidence="1 2" key="1">
    <citation type="journal article" date="2022" name="bioRxiv">
        <title>The genome of the oomycete Peronosclerospora sorghi, a cosmopolitan pathogen of maize and sorghum, is inflated with dispersed pseudogenes.</title>
        <authorList>
            <person name="Fletcher K."/>
            <person name="Martin F."/>
            <person name="Isakeit T."/>
            <person name="Cavanaugh K."/>
            <person name="Magill C."/>
            <person name="Michelmore R."/>
        </authorList>
    </citation>
    <scope>NUCLEOTIDE SEQUENCE [LARGE SCALE GENOMIC DNA]</scope>
    <source>
        <strain evidence="1">P6</strain>
    </source>
</reference>
<evidence type="ECO:0000313" key="2">
    <source>
        <dbReference type="Proteomes" id="UP001163321"/>
    </source>
</evidence>